<dbReference type="PROSITE" id="PS50800">
    <property type="entry name" value="SAP"/>
    <property type="match status" value="1"/>
</dbReference>
<evidence type="ECO:0000313" key="6">
    <source>
        <dbReference type="Proteomes" id="UP000242875"/>
    </source>
</evidence>
<dbReference type="EMBL" id="MVBO01000001">
    <property type="protein sequence ID" value="OZJ06791.1"/>
    <property type="molecule type" value="Genomic_DNA"/>
</dbReference>
<evidence type="ECO:0000313" key="5">
    <source>
        <dbReference type="EMBL" id="OZJ06791.1"/>
    </source>
</evidence>
<dbReference type="InterPro" id="IPR003034">
    <property type="entry name" value="SAP_dom"/>
</dbReference>
<sequence>MEPIDKLKVPELQALCKTYSLPTKGKKADLIVRIKEYLQKQPPESSEAKAAEVIAQGELAEALFGAAWVICHGFKHTLSDVDTDDAPTSQEKEATTPQPSVSATNATGAGPRVQAPKSEKDASTSIHKGRKRQKLAETSKDKEDTAPDEILGPKSKRNRLMLPVSDAVKPSAPPSSPQPRATATLTAKPRPKSTIVATSNGSISATGRKMRARLSMTPRSTPITPSPSPSPSVFFSSSVKSSPPTPHIHCEQVSPTNMKGFLQDHFVGILFTSLHACYPDASPVPHDTTRNIICTIDQGLFANEEKLQVAMTFLVSNIWYAVNEYLDMLLEGRCPNILQCLEAITSIEELSKDFVRIIVRKEMDNAVSERGLIVLGCTGDIVDVVSSPTTQHARSSFHIASSYDTHHPCQDPFSANSLAESQDKESLAKASNMALGKAQLPPIRGPPSHLFSFSHPNCIHYSITEQQDPVRFHIAMRFLLKNAVSMDALKAAFHGKYTPITIGAQDCFYIDNVVLPRTIVGSGILCQYVAFVQTHRGGFFILARTGQIIGNEHEGISSVWQNLLGCSWTGLELDPHEIATRRDVFFGTAS</sequence>
<dbReference type="GO" id="GO:0016973">
    <property type="term" value="P:poly(A)+ mRNA export from nucleus"/>
    <property type="evidence" value="ECO:0007669"/>
    <property type="project" value="TreeGrafter"/>
</dbReference>
<evidence type="ECO:0000256" key="1">
    <source>
        <dbReference type="ARBA" id="ARBA00022553"/>
    </source>
</evidence>
<accession>A0A261Y887</accession>
<dbReference type="InterPro" id="IPR052240">
    <property type="entry name" value="SAP_domain_ribonucleoprotein"/>
</dbReference>
<dbReference type="AlphaFoldDB" id="A0A261Y887"/>
<proteinExistence type="inferred from homology"/>
<dbReference type="PANTHER" id="PTHR46551">
    <property type="entry name" value="SAP DOMAIN-CONTAINING RIBONUCLEOPROTEIN"/>
    <property type="match status" value="1"/>
</dbReference>
<dbReference type="Proteomes" id="UP000242875">
    <property type="component" value="Unassembled WGS sequence"/>
</dbReference>
<feature type="compositionally biased region" description="Polar residues" evidence="3">
    <location>
        <begin position="195"/>
        <end position="205"/>
    </location>
</feature>
<keyword evidence="1" id="KW-0597">Phosphoprotein</keyword>
<feature type="domain" description="SAP" evidence="4">
    <location>
        <begin position="4"/>
        <end position="38"/>
    </location>
</feature>
<dbReference type="OrthoDB" id="2368680at2759"/>
<feature type="compositionally biased region" description="Basic and acidic residues" evidence="3">
    <location>
        <begin position="134"/>
        <end position="145"/>
    </location>
</feature>
<evidence type="ECO:0000256" key="3">
    <source>
        <dbReference type="SAM" id="MobiDB-lite"/>
    </source>
</evidence>
<gene>
    <name evidence="5" type="ORF">BZG36_00140</name>
</gene>
<organism evidence="5 6">
    <name type="scientific">Bifiguratus adelaidae</name>
    <dbReference type="NCBI Taxonomy" id="1938954"/>
    <lineage>
        <taxon>Eukaryota</taxon>
        <taxon>Fungi</taxon>
        <taxon>Fungi incertae sedis</taxon>
        <taxon>Mucoromycota</taxon>
        <taxon>Mucoromycotina</taxon>
        <taxon>Endogonomycetes</taxon>
        <taxon>Endogonales</taxon>
        <taxon>Endogonales incertae sedis</taxon>
        <taxon>Bifiguratus</taxon>
    </lineage>
</organism>
<feature type="compositionally biased region" description="Polar residues" evidence="3">
    <location>
        <begin position="95"/>
        <end position="107"/>
    </location>
</feature>
<evidence type="ECO:0000256" key="2">
    <source>
        <dbReference type="ARBA" id="ARBA00046328"/>
    </source>
</evidence>
<keyword evidence="6" id="KW-1185">Reference proteome</keyword>
<dbReference type="InterPro" id="IPR036361">
    <property type="entry name" value="SAP_dom_sf"/>
</dbReference>
<dbReference type="Pfam" id="PF02037">
    <property type="entry name" value="SAP"/>
    <property type="match status" value="1"/>
</dbReference>
<dbReference type="SUPFAM" id="SSF68906">
    <property type="entry name" value="SAP domain"/>
    <property type="match status" value="1"/>
</dbReference>
<dbReference type="SMART" id="SM00513">
    <property type="entry name" value="SAP"/>
    <property type="match status" value="1"/>
</dbReference>
<dbReference type="Gene3D" id="1.10.720.30">
    <property type="entry name" value="SAP domain"/>
    <property type="match status" value="1"/>
</dbReference>
<comment type="caution">
    <text evidence="5">The sequence shown here is derived from an EMBL/GenBank/DDBJ whole genome shotgun (WGS) entry which is preliminary data.</text>
</comment>
<comment type="similarity">
    <text evidence="2">Belongs to the SAP domain-containing ribonucleoprotein family.</text>
</comment>
<reference evidence="5 6" key="1">
    <citation type="journal article" date="2017" name="Mycologia">
        <title>Bifiguratus adelaidae, gen. et sp. nov., a new member of Mucoromycotina in endophytic and soil-dwelling habitats.</title>
        <authorList>
            <person name="Torres-Cruz T.J."/>
            <person name="Billingsley Tobias T.L."/>
            <person name="Almatruk M."/>
            <person name="Hesse C."/>
            <person name="Kuske C.R."/>
            <person name="Desiro A."/>
            <person name="Benucci G.M."/>
            <person name="Bonito G."/>
            <person name="Stajich J.E."/>
            <person name="Dunlap C."/>
            <person name="Arnold A.E."/>
            <person name="Porras-Alfaro A."/>
        </authorList>
    </citation>
    <scope>NUCLEOTIDE SEQUENCE [LARGE SCALE GENOMIC DNA]</scope>
    <source>
        <strain evidence="5 6">AZ0501</strain>
    </source>
</reference>
<feature type="region of interest" description="Disordered" evidence="3">
    <location>
        <begin position="82"/>
        <end position="238"/>
    </location>
</feature>
<protein>
    <recommendedName>
        <fullName evidence="4">SAP domain-containing protein</fullName>
    </recommendedName>
</protein>
<name>A0A261Y887_9FUNG</name>
<evidence type="ECO:0000259" key="4">
    <source>
        <dbReference type="PROSITE" id="PS50800"/>
    </source>
</evidence>
<dbReference type="PANTHER" id="PTHR46551:SF1">
    <property type="entry name" value="SAP DOMAIN-CONTAINING RIBONUCLEOPROTEIN"/>
    <property type="match status" value="1"/>
</dbReference>
<dbReference type="GO" id="GO:0005634">
    <property type="term" value="C:nucleus"/>
    <property type="evidence" value="ECO:0007669"/>
    <property type="project" value="TreeGrafter"/>
</dbReference>